<accession>A0A922SG35</accession>
<dbReference type="AlphaFoldDB" id="A0A922SG35"/>
<evidence type="ECO:0000256" key="1">
    <source>
        <dbReference type="SAM" id="SignalP"/>
    </source>
</evidence>
<dbReference type="EMBL" id="JACEFF010000528">
    <property type="protein sequence ID" value="KAH9635794.1"/>
    <property type="molecule type" value="Genomic_DNA"/>
</dbReference>
<evidence type="ECO:0000313" key="2">
    <source>
        <dbReference type="EMBL" id="KAH9635794.1"/>
    </source>
</evidence>
<comment type="caution">
    <text evidence="2">The sequence shown here is derived from an EMBL/GenBank/DDBJ whole genome shotgun (WGS) entry which is preliminary data.</text>
</comment>
<name>A0A922SG35_SPOEX</name>
<feature type="chain" id="PRO_5037136658" evidence="1">
    <location>
        <begin position="16"/>
        <end position="228"/>
    </location>
</feature>
<protein>
    <submittedName>
        <fullName evidence="2">Uncharacterized protein</fullName>
    </submittedName>
</protein>
<proteinExistence type="predicted"/>
<evidence type="ECO:0000313" key="3">
    <source>
        <dbReference type="Proteomes" id="UP000814243"/>
    </source>
</evidence>
<feature type="signal peptide" evidence="1">
    <location>
        <begin position="1"/>
        <end position="15"/>
    </location>
</feature>
<keyword evidence="1" id="KW-0732">Signal</keyword>
<gene>
    <name evidence="2" type="ORF">HF086_002354</name>
</gene>
<sequence>MKVLYFILFVAAVTASPLPDDDGSNAVEMIVNGVPDGAALEINDIVDIKLKERVDGEVVAASDLLHPYSAVGIAEAAAAAAEAAVAEANSEVEFVDNAEVLDVQQVPIEDLSVPEPVVIPAPAAPEVEAEPVVIPSPEAPEIVPEPIVMPSPAAPEVVDPEPVVVPSPVAPEVEEAPVAAHYNGEVYNDGLVQVQYNGPTEPTMFSTFQSWFNVVLNYFSSETPAPSH</sequence>
<dbReference type="Proteomes" id="UP000814243">
    <property type="component" value="Unassembled WGS sequence"/>
</dbReference>
<organism evidence="2 3">
    <name type="scientific">Spodoptera exigua</name>
    <name type="common">Beet armyworm</name>
    <name type="synonym">Noctua fulgens</name>
    <dbReference type="NCBI Taxonomy" id="7107"/>
    <lineage>
        <taxon>Eukaryota</taxon>
        <taxon>Metazoa</taxon>
        <taxon>Ecdysozoa</taxon>
        <taxon>Arthropoda</taxon>
        <taxon>Hexapoda</taxon>
        <taxon>Insecta</taxon>
        <taxon>Pterygota</taxon>
        <taxon>Neoptera</taxon>
        <taxon>Endopterygota</taxon>
        <taxon>Lepidoptera</taxon>
        <taxon>Glossata</taxon>
        <taxon>Ditrysia</taxon>
        <taxon>Noctuoidea</taxon>
        <taxon>Noctuidae</taxon>
        <taxon>Amphipyrinae</taxon>
        <taxon>Spodoptera</taxon>
    </lineage>
</organism>
<reference evidence="2" key="1">
    <citation type="journal article" date="2021" name="G3 (Bethesda)">
        <title>Genome and transcriptome analysis of the beet armyworm Spodoptera exigua reveals targets for pest control. .</title>
        <authorList>
            <person name="Simon S."/>
            <person name="Breeschoten T."/>
            <person name="Jansen H.J."/>
            <person name="Dirks R.P."/>
            <person name="Schranz M.E."/>
            <person name="Ros V.I.D."/>
        </authorList>
    </citation>
    <scope>NUCLEOTIDE SEQUENCE</scope>
    <source>
        <strain evidence="2">TB_SE_WUR_2020</strain>
    </source>
</reference>